<keyword evidence="1 5" id="KW-0056">Arginine metabolism</keyword>
<accession>A0A432W0T0</accession>
<dbReference type="PIRSF" id="PIRSF017020">
    <property type="entry name" value="AstE"/>
    <property type="match status" value="1"/>
</dbReference>
<comment type="similarity">
    <text evidence="5">Belongs to the AspA/AstE family. Succinylglutamate desuccinylase subfamily.</text>
</comment>
<protein>
    <recommendedName>
        <fullName evidence="5 6">Succinylglutamate desuccinylase</fullName>
        <ecNumber evidence="5 6">3.5.1.96</ecNumber>
    </recommendedName>
</protein>
<gene>
    <name evidence="5 9" type="primary">astE</name>
    <name evidence="9" type="ORF">CWE08_05530</name>
</gene>
<dbReference type="AlphaFoldDB" id="A0A432W0T0"/>
<dbReference type="Pfam" id="PF04952">
    <property type="entry name" value="AstE_AspA_hybrid"/>
    <property type="match status" value="1"/>
</dbReference>
<dbReference type="UniPathway" id="UPA00185">
    <property type="reaction ID" value="UER00283"/>
</dbReference>
<evidence type="ECO:0000256" key="1">
    <source>
        <dbReference type="ARBA" id="ARBA00022503"/>
    </source>
</evidence>
<evidence type="ECO:0000313" key="10">
    <source>
        <dbReference type="Proteomes" id="UP000288395"/>
    </source>
</evidence>
<evidence type="ECO:0000313" key="9">
    <source>
        <dbReference type="EMBL" id="RUO22630.1"/>
    </source>
</evidence>
<feature type="binding site" evidence="5">
    <location>
        <position position="63"/>
    </location>
    <ligand>
        <name>Zn(2+)</name>
        <dbReference type="ChEBI" id="CHEBI:29105"/>
    </ligand>
</feature>
<dbReference type="GO" id="GO:0019545">
    <property type="term" value="P:L-arginine catabolic process to succinate"/>
    <property type="evidence" value="ECO:0007669"/>
    <property type="project" value="UniProtKB-UniRule"/>
</dbReference>
<evidence type="ECO:0000256" key="2">
    <source>
        <dbReference type="ARBA" id="ARBA00022723"/>
    </source>
</evidence>
<dbReference type="EMBL" id="PIPJ01000002">
    <property type="protein sequence ID" value="RUO22630.1"/>
    <property type="molecule type" value="Genomic_DNA"/>
</dbReference>
<evidence type="ECO:0000259" key="8">
    <source>
        <dbReference type="Pfam" id="PF24827"/>
    </source>
</evidence>
<keyword evidence="10" id="KW-1185">Reference proteome</keyword>
<evidence type="ECO:0000259" key="7">
    <source>
        <dbReference type="Pfam" id="PF04952"/>
    </source>
</evidence>
<keyword evidence="2 5" id="KW-0479">Metal-binding</keyword>
<dbReference type="NCBIfam" id="TIGR03242">
    <property type="entry name" value="arg_catab_astE"/>
    <property type="match status" value="1"/>
</dbReference>
<dbReference type="SUPFAM" id="SSF53187">
    <property type="entry name" value="Zn-dependent exopeptidases"/>
    <property type="match status" value="1"/>
</dbReference>
<dbReference type="GO" id="GO:0009017">
    <property type="term" value="F:succinylglutamate desuccinylase activity"/>
    <property type="evidence" value="ECO:0007669"/>
    <property type="project" value="UniProtKB-UniRule"/>
</dbReference>
<reference evidence="10" key="1">
    <citation type="journal article" date="2018" name="Front. Microbiol.">
        <title>Genome-Based Analysis Reveals the Taxonomy and Diversity of the Family Idiomarinaceae.</title>
        <authorList>
            <person name="Liu Y."/>
            <person name="Lai Q."/>
            <person name="Shao Z."/>
        </authorList>
    </citation>
    <scope>NUCLEOTIDE SEQUENCE [LARGE SCALE GENOMIC DNA]</scope>
    <source>
        <strain evidence="10">GBPy7</strain>
    </source>
</reference>
<feature type="active site" evidence="5">
    <location>
        <position position="225"/>
    </location>
</feature>
<feature type="binding site" evidence="5">
    <location>
        <position position="66"/>
    </location>
    <ligand>
        <name>Zn(2+)</name>
        <dbReference type="ChEBI" id="CHEBI:29105"/>
    </ligand>
</feature>
<dbReference type="CDD" id="cd03855">
    <property type="entry name" value="M14_ASTE"/>
    <property type="match status" value="1"/>
</dbReference>
<sequence length="347" mass="38883">MITEFSEQNFLAFTREHEWGADIQVEQQLSSGITMQIWDSGVVVFTPAQETAALDLILSCAVHGDETAPIEICDELIENIRSGRLQLGCRVMFLIANPAAINIGKRFVEENMNRLFSGVHSKGEGLVNRERERAKAIEGYVGKFFHSAPSGVRQRLHYDMHTAIRDSKHEKFAVYPFTHGAPYKKQQLQLLQQLDVPVVLLHDGPTTTFSYFSVNEFNADAFTLELGKVKPFGENDMQRFAKTKKQLVRLLTEGPVLDHEFAADALQIYKVQRSINRTQEDFRLHFPDDVANFTPFSLGDVLATDGENAIPVETEGEAVIFPNAKVAIGQRALLTVLPIPAEQLALQ</sequence>
<feature type="binding site" evidence="5">
    <location>
        <position position="161"/>
    </location>
    <ligand>
        <name>Zn(2+)</name>
        <dbReference type="ChEBI" id="CHEBI:29105"/>
    </ligand>
</feature>
<dbReference type="OrthoDB" id="5290473at2"/>
<dbReference type="InterPro" id="IPR055438">
    <property type="entry name" value="AstE_AspA_cat"/>
</dbReference>
<dbReference type="HAMAP" id="MF_00767">
    <property type="entry name" value="Arg_catab_AstE"/>
    <property type="match status" value="1"/>
</dbReference>
<dbReference type="InterPro" id="IPR007036">
    <property type="entry name" value="Aste_AspA_hybrid_dom"/>
</dbReference>
<dbReference type="Proteomes" id="UP000288395">
    <property type="component" value="Unassembled WGS sequence"/>
</dbReference>
<dbReference type="GO" id="GO:0008270">
    <property type="term" value="F:zinc ion binding"/>
    <property type="evidence" value="ECO:0007669"/>
    <property type="project" value="UniProtKB-UniRule"/>
</dbReference>
<keyword evidence="4 5" id="KW-0862">Zinc</keyword>
<comment type="pathway">
    <text evidence="5">Amino-acid degradation; L-arginine degradation via AST pathway; L-glutamate and succinate from L-arginine: step 5/5.</text>
</comment>
<dbReference type="InterPro" id="IPR050178">
    <property type="entry name" value="AspA/AstE_fam"/>
</dbReference>
<dbReference type="EC" id="3.5.1.96" evidence="5 6"/>
<dbReference type="PANTHER" id="PTHR15162">
    <property type="entry name" value="ASPARTOACYLASE"/>
    <property type="match status" value="1"/>
</dbReference>
<proteinExistence type="inferred from homology"/>
<comment type="function">
    <text evidence="5">Transforms N(2)-succinylglutamate into succinate and glutamate.</text>
</comment>
<feature type="domain" description="Succinylglutamate desuccinylase/Aspartoacylase catalytic" evidence="8">
    <location>
        <begin position="55"/>
        <end position="250"/>
    </location>
</feature>
<evidence type="ECO:0000256" key="5">
    <source>
        <dbReference type="HAMAP-Rule" id="MF_00767"/>
    </source>
</evidence>
<comment type="cofactor">
    <cofactor evidence="5">
        <name>Zn(2+)</name>
        <dbReference type="ChEBI" id="CHEBI:29105"/>
    </cofactor>
    <text evidence="5">Binds 1 zinc ion per subunit.</text>
</comment>
<evidence type="ECO:0000256" key="6">
    <source>
        <dbReference type="NCBIfam" id="TIGR03242"/>
    </source>
</evidence>
<dbReference type="RefSeq" id="WP_126766436.1">
    <property type="nucleotide sequence ID" value="NZ_PIPJ01000002.1"/>
</dbReference>
<dbReference type="PANTHER" id="PTHR15162:SF7">
    <property type="entry name" value="SUCCINYLGLUTAMATE DESUCCINYLASE"/>
    <property type="match status" value="1"/>
</dbReference>
<dbReference type="InterPro" id="IPR016681">
    <property type="entry name" value="SuccinylGlu_desuccinylase"/>
</dbReference>
<dbReference type="Gene3D" id="3.40.630.10">
    <property type="entry name" value="Zn peptidases"/>
    <property type="match status" value="1"/>
</dbReference>
<comment type="caution">
    <text evidence="9">The sequence shown here is derived from an EMBL/GenBank/DDBJ whole genome shotgun (WGS) entry which is preliminary data.</text>
</comment>
<dbReference type="Pfam" id="PF24827">
    <property type="entry name" value="AstE_AspA_cat"/>
    <property type="match status" value="1"/>
</dbReference>
<dbReference type="GO" id="GO:0019544">
    <property type="term" value="P:L-arginine catabolic process to L-glutamate"/>
    <property type="evidence" value="ECO:0007669"/>
    <property type="project" value="UniProtKB-UniRule"/>
</dbReference>
<evidence type="ECO:0000256" key="3">
    <source>
        <dbReference type="ARBA" id="ARBA00022801"/>
    </source>
</evidence>
<evidence type="ECO:0000256" key="4">
    <source>
        <dbReference type="ARBA" id="ARBA00022833"/>
    </source>
</evidence>
<dbReference type="NCBIfam" id="NF003706">
    <property type="entry name" value="PRK05324.1"/>
    <property type="match status" value="1"/>
</dbReference>
<dbReference type="GO" id="GO:0016788">
    <property type="term" value="F:hydrolase activity, acting on ester bonds"/>
    <property type="evidence" value="ECO:0007669"/>
    <property type="project" value="UniProtKB-UniRule"/>
</dbReference>
<name>A0A432W0T0_9GAMM</name>
<comment type="catalytic activity">
    <reaction evidence="5">
        <text>N-succinyl-L-glutamate + H2O = L-glutamate + succinate</text>
        <dbReference type="Rhea" id="RHEA:15169"/>
        <dbReference type="ChEBI" id="CHEBI:15377"/>
        <dbReference type="ChEBI" id="CHEBI:29985"/>
        <dbReference type="ChEBI" id="CHEBI:30031"/>
        <dbReference type="ChEBI" id="CHEBI:58763"/>
        <dbReference type="EC" id="3.5.1.96"/>
    </reaction>
</comment>
<organism evidence="9 10">
    <name type="scientific">Aliidiomarina iranensis</name>
    <dbReference type="NCBI Taxonomy" id="1434071"/>
    <lineage>
        <taxon>Bacteria</taxon>
        <taxon>Pseudomonadati</taxon>
        <taxon>Pseudomonadota</taxon>
        <taxon>Gammaproteobacteria</taxon>
        <taxon>Alteromonadales</taxon>
        <taxon>Idiomarinaceae</taxon>
        <taxon>Aliidiomarina</taxon>
    </lineage>
</organism>
<keyword evidence="3 5" id="KW-0378">Hydrolase</keyword>
<feature type="domain" description="AstE/AspA barrel-sandwich hybrid" evidence="7">
    <location>
        <begin position="265"/>
        <end position="337"/>
    </location>
</feature>